<accession>A0ABU1F3E2</accession>
<evidence type="ECO:0000313" key="2">
    <source>
        <dbReference type="EMBL" id="MDR5651372.1"/>
    </source>
</evidence>
<gene>
    <name evidence="2" type="ORF">RGD00_02040</name>
</gene>
<dbReference type="RefSeq" id="WP_310455491.1">
    <property type="nucleotide sequence ID" value="NZ_JAVKPH010000001.1"/>
</dbReference>
<proteinExistence type="predicted"/>
<evidence type="ECO:0008006" key="4">
    <source>
        <dbReference type="Google" id="ProtNLM"/>
    </source>
</evidence>
<dbReference type="Proteomes" id="UP001247754">
    <property type="component" value="Unassembled WGS sequence"/>
</dbReference>
<dbReference type="EMBL" id="JAVKPH010000001">
    <property type="protein sequence ID" value="MDR5651372.1"/>
    <property type="molecule type" value="Genomic_DNA"/>
</dbReference>
<keyword evidence="1" id="KW-1133">Transmembrane helix</keyword>
<name>A0ABU1F3E2_9RHOB</name>
<keyword evidence="1" id="KW-0472">Membrane</keyword>
<sequence length="225" mass="23643">MSNTDSFIDEVAEEVRRERLFRLYRRYGWIVVLVIVAIVGAAAAYEWQKASRRADARAFGDAVLAALDAPDAPARRAALAGIAAGGPEQAALLALLASDAGVATGEDGDRAAALAALDAVAGDATLDPMWRDLAVLRRVSAAGEAMTADDRRAALQPLTAPGRPYRPLAQEQVALLDLAAGDHEAALAAFRALVDDQEATEALRRRAAQMVVVLGGEDDTGDNRG</sequence>
<organism evidence="2 3">
    <name type="scientific">Ruixingdingia sedimenti</name>
    <dbReference type="NCBI Taxonomy" id="3073604"/>
    <lineage>
        <taxon>Bacteria</taxon>
        <taxon>Pseudomonadati</taxon>
        <taxon>Pseudomonadota</taxon>
        <taxon>Alphaproteobacteria</taxon>
        <taxon>Rhodobacterales</taxon>
        <taxon>Paracoccaceae</taxon>
        <taxon>Ruixingdingia</taxon>
    </lineage>
</organism>
<comment type="caution">
    <text evidence="2">The sequence shown here is derived from an EMBL/GenBank/DDBJ whole genome shotgun (WGS) entry which is preliminary data.</text>
</comment>
<keyword evidence="3" id="KW-1185">Reference proteome</keyword>
<evidence type="ECO:0000256" key="1">
    <source>
        <dbReference type="SAM" id="Phobius"/>
    </source>
</evidence>
<reference evidence="2 3" key="1">
    <citation type="submission" date="2023-09" db="EMBL/GenBank/DDBJ databases">
        <title>Xinfangfangia sedmenti sp. nov., isolated the sedment.</title>
        <authorList>
            <person name="Xu L."/>
        </authorList>
    </citation>
    <scope>NUCLEOTIDE SEQUENCE [LARGE SCALE GENOMIC DNA]</scope>
    <source>
        <strain evidence="2 3">LG-4</strain>
    </source>
</reference>
<evidence type="ECO:0000313" key="3">
    <source>
        <dbReference type="Proteomes" id="UP001247754"/>
    </source>
</evidence>
<keyword evidence="1" id="KW-0812">Transmembrane</keyword>
<feature type="transmembrane region" description="Helical" evidence="1">
    <location>
        <begin position="27"/>
        <end position="47"/>
    </location>
</feature>
<protein>
    <recommendedName>
        <fullName evidence="4">Tetratricopeptide repeat-like domain-containing protein</fullName>
    </recommendedName>
</protein>